<protein>
    <submittedName>
        <fullName evidence="3">Uncharacterized protein</fullName>
    </submittedName>
</protein>
<dbReference type="AlphaFoldDB" id="A0A4Y2MJU5"/>
<evidence type="ECO:0000313" key="3">
    <source>
        <dbReference type="EMBL" id="GBN26714.1"/>
    </source>
</evidence>
<keyword evidence="6" id="KW-1185">Reference proteome</keyword>
<dbReference type="EMBL" id="BGPR01123373">
    <property type="protein sequence ID" value="GBN26749.1"/>
    <property type="molecule type" value="Genomic_DNA"/>
</dbReference>
<feature type="region of interest" description="Disordered" evidence="1">
    <location>
        <begin position="65"/>
        <end position="85"/>
    </location>
</feature>
<name>A0A4Y2MJU5_ARAVE</name>
<comment type="caution">
    <text evidence="3">The sequence shown here is derived from an EMBL/GenBank/DDBJ whole genome shotgun (WGS) entry which is preliminary data.</text>
</comment>
<evidence type="ECO:0000313" key="2">
    <source>
        <dbReference type="EMBL" id="GBN26701.1"/>
    </source>
</evidence>
<accession>A0A4Y2MJU5</accession>
<sequence length="125" mass="13862">MKSDFSKIGRPRWPSGKVLALEQEGSILETRCKFAVNGGLLHFKPYVVSQTSSAGVVQTVGEGMQTQVSSTSSDRGSKLRNPSKNSLRVASKWDVNINKPLREWSIVRKISISDVSTFRFNDIMS</sequence>
<evidence type="ECO:0000256" key="1">
    <source>
        <dbReference type="SAM" id="MobiDB-lite"/>
    </source>
</evidence>
<evidence type="ECO:0000313" key="4">
    <source>
        <dbReference type="EMBL" id="GBN26749.1"/>
    </source>
</evidence>
<organism evidence="3 6">
    <name type="scientific">Araneus ventricosus</name>
    <name type="common">Orbweaver spider</name>
    <name type="synonym">Epeira ventricosa</name>
    <dbReference type="NCBI Taxonomy" id="182803"/>
    <lineage>
        <taxon>Eukaryota</taxon>
        <taxon>Metazoa</taxon>
        <taxon>Ecdysozoa</taxon>
        <taxon>Arthropoda</taxon>
        <taxon>Chelicerata</taxon>
        <taxon>Arachnida</taxon>
        <taxon>Araneae</taxon>
        <taxon>Araneomorphae</taxon>
        <taxon>Entelegynae</taxon>
        <taxon>Araneoidea</taxon>
        <taxon>Araneidae</taxon>
        <taxon>Araneus</taxon>
    </lineage>
</organism>
<evidence type="ECO:0000313" key="6">
    <source>
        <dbReference type="Proteomes" id="UP000499080"/>
    </source>
</evidence>
<dbReference type="Proteomes" id="UP000499080">
    <property type="component" value="Unassembled WGS sequence"/>
</dbReference>
<reference evidence="3 6" key="1">
    <citation type="journal article" date="2019" name="Sci. Rep.">
        <title>Orb-weaving spider Araneus ventricosus genome elucidates the spidroin gene catalogue.</title>
        <authorList>
            <person name="Kono N."/>
            <person name="Nakamura H."/>
            <person name="Ohtoshi R."/>
            <person name="Moran D.A.P."/>
            <person name="Shinohara A."/>
            <person name="Yoshida Y."/>
            <person name="Fujiwara M."/>
            <person name="Mori M."/>
            <person name="Tomita M."/>
            <person name="Arakawa K."/>
        </authorList>
    </citation>
    <scope>NUCLEOTIDE SEQUENCE [LARGE SCALE GENOMIC DNA]</scope>
</reference>
<dbReference type="EMBL" id="BGPR01123358">
    <property type="protein sequence ID" value="GBN26701.1"/>
    <property type="molecule type" value="Genomic_DNA"/>
</dbReference>
<proteinExistence type="predicted"/>
<dbReference type="EMBL" id="BGPR01123363">
    <property type="protein sequence ID" value="GBN26714.1"/>
    <property type="molecule type" value="Genomic_DNA"/>
</dbReference>
<dbReference type="EMBL" id="BGPR01123382">
    <property type="protein sequence ID" value="GBN26774.1"/>
    <property type="molecule type" value="Genomic_DNA"/>
</dbReference>
<gene>
    <name evidence="5" type="ORF">AVEN_174784_1</name>
    <name evidence="2" type="ORF">AVEN_229240_1</name>
    <name evidence="3" type="ORF">AVEN_270063_1</name>
    <name evidence="4" type="ORF">AVEN_90845_1</name>
</gene>
<evidence type="ECO:0000313" key="5">
    <source>
        <dbReference type="EMBL" id="GBN26774.1"/>
    </source>
</evidence>